<dbReference type="AlphaFoldDB" id="A0A942YH01"/>
<protein>
    <submittedName>
        <fullName evidence="1">DUF1259 domain-containing protein</fullName>
    </submittedName>
</protein>
<organism evidence="1 2">
    <name type="scientific">Lederbergia citri</name>
    <dbReference type="NCBI Taxonomy" id="2833580"/>
    <lineage>
        <taxon>Bacteria</taxon>
        <taxon>Bacillati</taxon>
        <taxon>Bacillota</taxon>
        <taxon>Bacilli</taxon>
        <taxon>Bacillales</taxon>
        <taxon>Bacillaceae</taxon>
        <taxon>Lederbergia</taxon>
    </lineage>
</organism>
<proteinExistence type="predicted"/>
<sequence length="135" mass="14885">MNGYSSLCDQFGAIFNAKSTIDQGVCSVSLHRNFSVMVQGRTSKSVVPAGVSFEALDQNGYALNLAEIAVLEEEVPSFMYSIVQQGLIVSALHNHWIFVKPNILYMHIQSVEPPIQFARKMVQAFTALSSFPISK</sequence>
<evidence type="ECO:0000313" key="1">
    <source>
        <dbReference type="EMBL" id="MBS4196052.1"/>
    </source>
</evidence>
<keyword evidence="2" id="KW-1185">Reference proteome</keyword>
<accession>A0A942YH01</accession>
<dbReference type="EMBL" id="JAGYPG010000002">
    <property type="protein sequence ID" value="MBS4196052.1"/>
    <property type="molecule type" value="Genomic_DNA"/>
</dbReference>
<dbReference type="RefSeq" id="WP_213125216.1">
    <property type="nucleotide sequence ID" value="NZ_JAGYPG010000002.1"/>
</dbReference>
<evidence type="ECO:0000313" key="2">
    <source>
        <dbReference type="Proteomes" id="UP000681414"/>
    </source>
</evidence>
<reference evidence="1 2" key="1">
    <citation type="submission" date="2021-05" db="EMBL/GenBank/DDBJ databases">
        <title>Novel Bacillus species.</title>
        <authorList>
            <person name="Liu G."/>
        </authorList>
    </citation>
    <scope>NUCLEOTIDE SEQUENCE [LARGE SCALE GENOMIC DNA]</scope>
    <source>
        <strain evidence="2">FJAT-49780</strain>
    </source>
</reference>
<dbReference type="InterPro" id="IPR011094">
    <property type="entry name" value="Uncharacterised_LppY/LpqO"/>
</dbReference>
<gene>
    <name evidence="1" type="ORF">KHA97_13380</name>
</gene>
<dbReference type="Proteomes" id="UP000681414">
    <property type="component" value="Unassembled WGS sequence"/>
</dbReference>
<name>A0A942YH01_9BACI</name>
<comment type="caution">
    <text evidence="1">The sequence shown here is derived from an EMBL/GenBank/DDBJ whole genome shotgun (WGS) entry which is preliminary data.</text>
</comment>
<dbReference type="Pfam" id="PF07485">
    <property type="entry name" value="DUF1529"/>
    <property type="match status" value="1"/>
</dbReference>